<dbReference type="InterPro" id="IPR002110">
    <property type="entry name" value="Ankyrin_rpt"/>
</dbReference>
<accession>A0AA35TKH3</accession>
<keyword evidence="1" id="KW-0677">Repeat</keyword>
<evidence type="ECO:0000256" key="1">
    <source>
        <dbReference type="ARBA" id="ARBA00022737"/>
    </source>
</evidence>
<comment type="caution">
    <text evidence="4">The sequence shown here is derived from an EMBL/GenBank/DDBJ whole genome shotgun (WGS) entry which is preliminary data.</text>
</comment>
<dbReference type="Pfam" id="PF12796">
    <property type="entry name" value="Ank_2"/>
    <property type="match status" value="1"/>
</dbReference>
<dbReference type="PROSITE" id="PS50088">
    <property type="entry name" value="ANK_REPEAT"/>
    <property type="match status" value="1"/>
</dbReference>
<dbReference type="AlphaFoldDB" id="A0AA35TKH3"/>
<dbReference type="PANTHER" id="PTHR24201:SF15">
    <property type="entry name" value="ANKYRIN REPEAT DOMAIN-CONTAINING PROTEIN 66"/>
    <property type="match status" value="1"/>
</dbReference>
<dbReference type="InterPro" id="IPR036770">
    <property type="entry name" value="Ankyrin_rpt-contain_sf"/>
</dbReference>
<reference evidence="4" key="1">
    <citation type="submission" date="2023-03" db="EMBL/GenBank/DDBJ databases">
        <authorList>
            <person name="Steffen K."/>
            <person name="Cardenas P."/>
        </authorList>
    </citation>
    <scope>NUCLEOTIDE SEQUENCE</scope>
</reference>
<dbReference type="SMART" id="SM00248">
    <property type="entry name" value="ANK"/>
    <property type="match status" value="2"/>
</dbReference>
<dbReference type="PANTHER" id="PTHR24201">
    <property type="entry name" value="ANK_REP_REGION DOMAIN-CONTAINING PROTEIN"/>
    <property type="match status" value="1"/>
</dbReference>
<dbReference type="GO" id="GO:0034220">
    <property type="term" value="P:monoatomic ion transmembrane transport"/>
    <property type="evidence" value="ECO:0007669"/>
    <property type="project" value="UniProtKB-KW"/>
</dbReference>
<evidence type="ECO:0000313" key="4">
    <source>
        <dbReference type="EMBL" id="CAI8049813.1"/>
    </source>
</evidence>
<evidence type="ECO:0000256" key="3">
    <source>
        <dbReference type="PROSITE-ProRule" id="PRU00023"/>
    </source>
</evidence>
<keyword evidence="4" id="KW-0813">Transport</keyword>
<dbReference type="SUPFAM" id="SSF48403">
    <property type="entry name" value="Ankyrin repeat"/>
    <property type="match status" value="1"/>
</dbReference>
<evidence type="ECO:0000313" key="5">
    <source>
        <dbReference type="Proteomes" id="UP001174909"/>
    </source>
</evidence>
<keyword evidence="4" id="KW-0406">Ion transport</keyword>
<gene>
    <name evidence="4" type="ORF">GBAR_LOCUS27425</name>
</gene>
<keyword evidence="5" id="KW-1185">Reference proteome</keyword>
<keyword evidence="2 3" id="KW-0040">ANK repeat</keyword>
<proteinExistence type="predicted"/>
<dbReference type="Gene3D" id="1.25.40.20">
    <property type="entry name" value="Ankyrin repeat-containing domain"/>
    <property type="match status" value="1"/>
</dbReference>
<protein>
    <submittedName>
        <fullName evidence="4">Potassium channel AKT2</fullName>
    </submittedName>
</protein>
<dbReference type="InterPro" id="IPR050776">
    <property type="entry name" value="Ank_Repeat/CDKN_Inhibitor"/>
</dbReference>
<evidence type="ECO:0000256" key="2">
    <source>
        <dbReference type="ARBA" id="ARBA00023043"/>
    </source>
</evidence>
<dbReference type="PROSITE" id="PS50297">
    <property type="entry name" value="ANK_REP_REGION"/>
    <property type="match status" value="1"/>
</dbReference>
<sequence length="99" mass="10608">MATSNGAEEAGDLSAAAMWGDKELLESLLKGGADPDFPNAQGDSALHEAAYYGEVECASILLDHKANVNIVGAGGKVRPNLYSYFCIYRAKFLKMFIDC</sequence>
<organism evidence="4 5">
    <name type="scientific">Geodia barretti</name>
    <name type="common">Barrett's horny sponge</name>
    <dbReference type="NCBI Taxonomy" id="519541"/>
    <lineage>
        <taxon>Eukaryota</taxon>
        <taxon>Metazoa</taxon>
        <taxon>Porifera</taxon>
        <taxon>Demospongiae</taxon>
        <taxon>Heteroscleromorpha</taxon>
        <taxon>Tetractinellida</taxon>
        <taxon>Astrophorina</taxon>
        <taxon>Geodiidae</taxon>
        <taxon>Geodia</taxon>
    </lineage>
</organism>
<feature type="repeat" description="ANK" evidence="3">
    <location>
        <begin position="41"/>
        <end position="73"/>
    </location>
</feature>
<dbReference type="EMBL" id="CASHTH010003819">
    <property type="protein sequence ID" value="CAI8049813.1"/>
    <property type="molecule type" value="Genomic_DNA"/>
</dbReference>
<dbReference type="Proteomes" id="UP001174909">
    <property type="component" value="Unassembled WGS sequence"/>
</dbReference>
<keyword evidence="4" id="KW-0407">Ion channel</keyword>
<name>A0AA35TKH3_GEOBA</name>